<sequence length="225" mass="24658">MNVFIFRPHTNKTHMKKQLFTAAAVLLSVCGYAQTKGTSALGLGVNTSTSKYVTAENGVISENTNKISSFNLNYGFFIKDNTKLSVDFSYGQSKQGLVENDNYNEAKIYGIGLSYQQYFPLTGKFYAFAGGRGSYGKSKQEYLNNATDRPEITGDAFGLNAIGGLSWFVSRHWALETTLLSAGANYTKQSQTAVSGSSASYKNTSFDLKSGGLFDELGFKVYFMF</sequence>
<gene>
    <name evidence="2" type="ORF">FA047_11235</name>
</gene>
<comment type="caution">
    <text evidence="2">The sequence shown here is derived from an EMBL/GenBank/DDBJ whole genome shotgun (WGS) entry which is preliminary data.</text>
</comment>
<proteinExistence type="predicted"/>
<dbReference type="InterPro" id="IPR011250">
    <property type="entry name" value="OMP/PagP_B-barrel"/>
</dbReference>
<reference evidence="2 3" key="1">
    <citation type="submission" date="2019-04" db="EMBL/GenBank/DDBJ databases">
        <title>Pedobacter sp. RP-3-15 sp. nov., isolated from Arctic soil.</title>
        <authorList>
            <person name="Dahal R.H."/>
            <person name="Kim D.-U."/>
        </authorList>
    </citation>
    <scope>NUCLEOTIDE SEQUENCE [LARGE SCALE GENOMIC DNA]</scope>
    <source>
        <strain evidence="2 3">RP-3-15</strain>
    </source>
</reference>
<organism evidence="2 3">
    <name type="scientific">Pedobacter frigoris</name>
    <dbReference type="NCBI Taxonomy" id="2571272"/>
    <lineage>
        <taxon>Bacteria</taxon>
        <taxon>Pseudomonadati</taxon>
        <taxon>Bacteroidota</taxon>
        <taxon>Sphingobacteriia</taxon>
        <taxon>Sphingobacteriales</taxon>
        <taxon>Sphingobacteriaceae</taxon>
        <taxon>Pedobacter</taxon>
    </lineage>
</organism>
<keyword evidence="1" id="KW-0732">Signal</keyword>
<dbReference type="EMBL" id="SWBQ01000003">
    <property type="protein sequence ID" value="TKC05910.1"/>
    <property type="molecule type" value="Genomic_DNA"/>
</dbReference>
<evidence type="ECO:0000313" key="3">
    <source>
        <dbReference type="Proteomes" id="UP000307244"/>
    </source>
</evidence>
<accession>A0A4U1CL83</accession>
<feature type="chain" id="PRO_5020255039" evidence="1">
    <location>
        <begin position="34"/>
        <end position="225"/>
    </location>
</feature>
<dbReference type="Proteomes" id="UP000307244">
    <property type="component" value="Unassembled WGS sequence"/>
</dbReference>
<evidence type="ECO:0000256" key="1">
    <source>
        <dbReference type="SAM" id="SignalP"/>
    </source>
</evidence>
<feature type="signal peptide" evidence="1">
    <location>
        <begin position="1"/>
        <end position="33"/>
    </location>
</feature>
<evidence type="ECO:0000313" key="2">
    <source>
        <dbReference type="EMBL" id="TKC05910.1"/>
    </source>
</evidence>
<dbReference type="Gene3D" id="2.40.160.20">
    <property type="match status" value="1"/>
</dbReference>
<name>A0A4U1CL83_9SPHI</name>
<dbReference type="OrthoDB" id="766930at2"/>
<protein>
    <submittedName>
        <fullName evidence="2">Porin family protein</fullName>
    </submittedName>
</protein>
<dbReference type="SUPFAM" id="SSF56925">
    <property type="entry name" value="OMPA-like"/>
    <property type="match status" value="1"/>
</dbReference>
<keyword evidence="3" id="KW-1185">Reference proteome</keyword>
<dbReference type="AlphaFoldDB" id="A0A4U1CL83"/>